<feature type="non-terminal residue" evidence="7">
    <location>
        <position position="130"/>
    </location>
</feature>
<proteinExistence type="inferred from homology"/>
<keyword evidence="4 6" id="KW-1133">Transmembrane helix</keyword>
<evidence type="ECO:0000256" key="2">
    <source>
        <dbReference type="ARBA" id="ARBA00007168"/>
    </source>
</evidence>
<evidence type="ECO:0000256" key="3">
    <source>
        <dbReference type="ARBA" id="ARBA00022692"/>
    </source>
</evidence>
<organism evidence="7 8">
    <name type="scientific">Genlisea aurea</name>
    <dbReference type="NCBI Taxonomy" id="192259"/>
    <lineage>
        <taxon>Eukaryota</taxon>
        <taxon>Viridiplantae</taxon>
        <taxon>Streptophyta</taxon>
        <taxon>Embryophyta</taxon>
        <taxon>Tracheophyta</taxon>
        <taxon>Spermatophyta</taxon>
        <taxon>Magnoliopsida</taxon>
        <taxon>eudicotyledons</taxon>
        <taxon>Gunneridae</taxon>
        <taxon>Pentapetalae</taxon>
        <taxon>asterids</taxon>
        <taxon>lamiids</taxon>
        <taxon>Lamiales</taxon>
        <taxon>Lentibulariaceae</taxon>
        <taxon>Genlisea</taxon>
    </lineage>
</organism>
<keyword evidence="5 6" id="KW-0472">Membrane</keyword>
<evidence type="ECO:0000256" key="1">
    <source>
        <dbReference type="ARBA" id="ARBA00004141"/>
    </source>
</evidence>
<evidence type="ECO:0000256" key="5">
    <source>
        <dbReference type="ARBA" id="ARBA00023136"/>
    </source>
</evidence>
<dbReference type="GO" id="GO:0005886">
    <property type="term" value="C:plasma membrane"/>
    <property type="evidence" value="ECO:0007669"/>
    <property type="project" value="UniProtKB-SubCell"/>
</dbReference>
<dbReference type="PANTHER" id="PTHR12385">
    <property type="entry name" value="CHOLINE TRANSPORTER-LIKE (SLC FAMILY 44)"/>
    <property type="match status" value="1"/>
</dbReference>
<comment type="subcellular location">
    <subcellularLocation>
        <location evidence="6">Cell membrane</location>
        <topology evidence="6">Multi-pass membrane protein</topology>
    </subcellularLocation>
    <subcellularLocation>
        <location evidence="1">Membrane</location>
        <topology evidence="1">Multi-pass membrane protein</topology>
    </subcellularLocation>
</comment>
<accession>S8DKE9</accession>
<feature type="transmembrane region" description="Helical" evidence="6">
    <location>
        <begin position="61"/>
        <end position="78"/>
    </location>
</feature>
<protein>
    <recommendedName>
        <fullName evidence="6">Choline transporter-like protein</fullName>
    </recommendedName>
</protein>
<keyword evidence="3 6" id="KW-0812">Transmembrane</keyword>
<sequence length="130" mass="14124">IAAYGKGFVKASQDTWELFQKKEIASIVDSDITSSVCFLTGVCSASVCTIVAAAWTSTVHTGYIATVSALSAFVGYLMTRIAMALPQACVGCYYVCFAENPSNRFFDDTIPKRLEYLKSERAEAIPTPRV</sequence>
<evidence type="ECO:0000256" key="6">
    <source>
        <dbReference type="RuleBase" id="RU368066"/>
    </source>
</evidence>
<reference evidence="7 8" key="1">
    <citation type="journal article" date="2013" name="BMC Genomics">
        <title>The miniature genome of a carnivorous plant Genlisea aurea contains a low number of genes and short non-coding sequences.</title>
        <authorList>
            <person name="Leushkin E.V."/>
            <person name="Sutormin R.A."/>
            <person name="Nabieva E.R."/>
            <person name="Penin A.A."/>
            <person name="Kondrashov A.S."/>
            <person name="Logacheva M.D."/>
        </authorList>
    </citation>
    <scope>NUCLEOTIDE SEQUENCE [LARGE SCALE GENOMIC DNA]</scope>
</reference>
<dbReference type="EMBL" id="AUSU01007928">
    <property type="protein sequence ID" value="EPS59972.1"/>
    <property type="molecule type" value="Genomic_DNA"/>
</dbReference>
<evidence type="ECO:0000313" key="7">
    <source>
        <dbReference type="EMBL" id="EPS59972.1"/>
    </source>
</evidence>
<dbReference type="GO" id="GO:0022857">
    <property type="term" value="F:transmembrane transporter activity"/>
    <property type="evidence" value="ECO:0007669"/>
    <property type="project" value="UniProtKB-UniRule"/>
</dbReference>
<dbReference type="AlphaFoldDB" id="S8DKE9"/>
<dbReference type="Pfam" id="PF04515">
    <property type="entry name" value="Choline_transpo"/>
    <property type="match status" value="1"/>
</dbReference>
<comment type="caution">
    <text evidence="7">The sequence shown here is derived from an EMBL/GenBank/DDBJ whole genome shotgun (WGS) entry which is preliminary data.</text>
</comment>
<evidence type="ECO:0000313" key="8">
    <source>
        <dbReference type="Proteomes" id="UP000015453"/>
    </source>
</evidence>
<comment type="similarity">
    <text evidence="2 6">Belongs to the CTL (choline transporter-like) family.</text>
</comment>
<keyword evidence="8" id="KW-1185">Reference proteome</keyword>
<dbReference type="PANTHER" id="PTHR12385:SF93">
    <property type="entry name" value="CHOLINE TRANSPORTER-LIKE PROTEIN"/>
    <property type="match status" value="1"/>
</dbReference>
<comment type="function">
    <text evidence="6">Choline transporter.</text>
</comment>
<evidence type="ECO:0000256" key="4">
    <source>
        <dbReference type="ARBA" id="ARBA00022989"/>
    </source>
</evidence>
<dbReference type="Proteomes" id="UP000015453">
    <property type="component" value="Unassembled WGS sequence"/>
</dbReference>
<name>S8DKE9_9LAMI</name>
<dbReference type="OrthoDB" id="44736at2759"/>
<gene>
    <name evidence="7" type="ORF">M569_14832</name>
</gene>
<comment type="caution">
    <text evidence="6">Lacks conserved residue(s) required for the propagation of feature annotation.</text>
</comment>
<feature type="non-terminal residue" evidence="7">
    <location>
        <position position="1"/>
    </location>
</feature>
<dbReference type="InterPro" id="IPR007603">
    <property type="entry name" value="Choline_transptr-like"/>
</dbReference>
<feature type="transmembrane region" description="Helical" evidence="6">
    <location>
        <begin position="36"/>
        <end position="55"/>
    </location>
</feature>